<evidence type="ECO:0000256" key="1">
    <source>
        <dbReference type="SAM" id="MobiDB-lite"/>
    </source>
</evidence>
<dbReference type="EMBL" id="CDMY01000347">
    <property type="protein sequence ID" value="CEM04111.1"/>
    <property type="molecule type" value="Genomic_DNA"/>
</dbReference>
<keyword evidence="2" id="KW-0472">Membrane</keyword>
<keyword evidence="2" id="KW-1133">Transmembrane helix</keyword>
<dbReference type="GO" id="GO:0005509">
    <property type="term" value="F:calcium ion binding"/>
    <property type="evidence" value="ECO:0007669"/>
    <property type="project" value="InterPro"/>
</dbReference>
<keyword evidence="5" id="KW-1185">Reference proteome</keyword>
<gene>
    <name evidence="4" type="ORF">Vbra_8544</name>
</gene>
<organism evidence="4 5">
    <name type="scientific">Vitrella brassicaformis (strain CCMP3155)</name>
    <dbReference type="NCBI Taxonomy" id="1169540"/>
    <lineage>
        <taxon>Eukaryota</taxon>
        <taxon>Sar</taxon>
        <taxon>Alveolata</taxon>
        <taxon>Colpodellida</taxon>
        <taxon>Vitrellaceae</taxon>
        <taxon>Vitrella</taxon>
    </lineage>
</organism>
<protein>
    <recommendedName>
        <fullName evidence="3">EF-hand domain-containing protein</fullName>
    </recommendedName>
</protein>
<dbReference type="VEuPathDB" id="CryptoDB:Vbra_8544"/>
<evidence type="ECO:0000259" key="3">
    <source>
        <dbReference type="PROSITE" id="PS50222"/>
    </source>
</evidence>
<accession>A0A0G4EYU1</accession>
<sequence>MKPGVPGSRTEKFRASALKTEGNKDEAERMVDILRSWDTDGDGMFSVQEVLSAARQMAQEKKTSHRLRWVIIGIAIVYIATLLVLLGVTVLAVEISKDQRPDGNSNLISRHTKDVVHTKSKVDTVNPFDFIGDDKDLTDFENVDNLYIDELGVAATESSDGVPEFLERLYKVQMITRNKKHNTYRIDFLGGHWLEVSKEQAILWRPKPEGGCGEGIPEVNGNCPSAVIQNKEESEMEVVDAFEQVDAEDKADSDDRRLQPRSAIVGPAYNTGPRGIGRNINFNSGQLYQNDGIVDLGRARFFSHGQFRSCIGPSCSF</sequence>
<dbReference type="PROSITE" id="PS50222">
    <property type="entry name" value="EF_HAND_2"/>
    <property type="match status" value="1"/>
</dbReference>
<dbReference type="PhylomeDB" id="A0A0G4EYU1"/>
<dbReference type="InterPro" id="IPR002048">
    <property type="entry name" value="EF_hand_dom"/>
</dbReference>
<proteinExistence type="predicted"/>
<feature type="transmembrane region" description="Helical" evidence="2">
    <location>
        <begin position="69"/>
        <end position="93"/>
    </location>
</feature>
<evidence type="ECO:0000256" key="2">
    <source>
        <dbReference type="SAM" id="Phobius"/>
    </source>
</evidence>
<evidence type="ECO:0000313" key="4">
    <source>
        <dbReference type="EMBL" id="CEM04111.1"/>
    </source>
</evidence>
<reference evidence="4 5" key="1">
    <citation type="submission" date="2014-11" db="EMBL/GenBank/DDBJ databases">
        <authorList>
            <person name="Zhu J."/>
            <person name="Qi W."/>
            <person name="Song R."/>
        </authorList>
    </citation>
    <scope>NUCLEOTIDE SEQUENCE [LARGE SCALE GENOMIC DNA]</scope>
</reference>
<evidence type="ECO:0000313" key="5">
    <source>
        <dbReference type="Proteomes" id="UP000041254"/>
    </source>
</evidence>
<name>A0A0G4EYU1_VITBC</name>
<dbReference type="InParanoid" id="A0A0G4EYU1"/>
<feature type="region of interest" description="Disordered" evidence="1">
    <location>
        <begin position="1"/>
        <end position="21"/>
    </location>
</feature>
<dbReference type="Proteomes" id="UP000041254">
    <property type="component" value="Unassembled WGS sequence"/>
</dbReference>
<dbReference type="AlphaFoldDB" id="A0A0G4EYU1"/>
<feature type="domain" description="EF-hand" evidence="3">
    <location>
        <begin position="25"/>
        <end position="60"/>
    </location>
</feature>
<keyword evidence="2" id="KW-0812">Transmembrane</keyword>